<dbReference type="RefSeq" id="WP_129460103.1">
    <property type="nucleotide sequence ID" value="NZ_SBKN01000001.1"/>
</dbReference>
<sequence>MTDFWIYLKIGFEHVLNLNGYDHLLFLMALTVPYAAKDWKRLLLLVSLFTLGHTLSLFLAVLEIITVKPSIIEFLIPITICMAALFNIIRAGKPGKQDSITFVGAVTLFFGLIHGLGFSNYFNHLLPGEASDKMLPMLEFALGIEGAQICIVLLVLLIGFIFKTLFRFNQRDFVLIFSAFVLGVVVPLLLQNPIWEK</sequence>
<dbReference type="AlphaFoldDB" id="A0A4V1N2Y7"/>
<feature type="transmembrane region" description="Helical" evidence="1">
    <location>
        <begin position="142"/>
        <end position="161"/>
    </location>
</feature>
<proteinExistence type="predicted"/>
<keyword evidence="3" id="KW-1185">Reference proteome</keyword>
<dbReference type="OrthoDB" id="9808870at2"/>
<reference evidence="3" key="1">
    <citation type="submission" date="2019-01" db="EMBL/GenBank/DDBJ databases">
        <title>Cytophagaceae bacterium strain CAR-16.</title>
        <authorList>
            <person name="Chen W.-M."/>
        </authorList>
    </citation>
    <scope>NUCLEOTIDE SEQUENCE [LARGE SCALE GENOMIC DNA]</scope>
    <source>
        <strain evidence="3">WWJ-16</strain>
    </source>
</reference>
<feature type="transmembrane region" description="Helical" evidence="1">
    <location>
        <begin position="101"/>
        <end position="122"/>
    </location>
</feature>
<evidence type="ECO:0000256" key="1">
    <source>
        <dbReference type="SAM" id="Phobius"/>
    </source>
</evidence>
<dbReference type="EMBL" id="SBKN01000001">
    <property type="protein sequence ID" value="RXR24140.1"/>
    <property type="molecule type" value="Genomic_DNA"/>
</dbReference>
<accession>A0A4V1N2Y7</accession>
<keyword evidence="1" id="KW-1133">Transmembrane helix</keyword>
<gene>
    <name evidence="2" type="ORF">EQG61_01495</name>
</gene>
<keyword evidence="1" id="KW-0812">Transmembrane</keyword>
<dbReference type="Pfam" id="PF13795">
    <property type="entry name" value="HupE_UreJ_2"/>
    <property type="match status" value="1"/>
</dbReference>
<organism evidence="2 3">
    <name type="scientific">Flavobacterium stagni</name>
    <dbReference type="NCBI Taxonomy" id="2506421"/>
    <lineage>
        <taxon>Bacteria</taxon>
        <taxon>Pseudomonadati</taxon>
        <taxon>Bacteroidota</taxon>
        <taxon>Flavobacteriia</taxon>
        <taxon>Flavobacteriales</taxon>
        <taxon>Flavobacteriaceae</taxon>
        <taxon>Flavobacterium</taxon>
    </lineage>
</organism>
<feature type="transmembrane region" description="Helical" evidence="1">
    <location>
        <begin position="43"/>
        <end position="65"/>
    </location>
</feature>
<evidence type="ECO:0000313" key="2">
    <source>
        <dbReference type="EMBL" id="RXR24140.1"/>
    </source>
</evidence>
<evidence type="ECO:0000313" key="3">
    <source>
        <dbReference type="Proteomes" id="UP000289857"/>
    </source>
</evidence>
<dbReference type="InterPro" id="IPR032809">
    <property type="entry name" value="Put_HupE_UreJ"/>
</dbReference>
<comment type="caution">
    <text evidence="2">The sequence shown here is derived from an EMBL/GenBank/DDBJ whole genome shotgun (WGS) entry which is preliminary data.</text>
</comment>
<feature type="transmembrane region" description="Helical" evidence="1">
    <location>
        <begin position="71"/>
        <end position="89"/>
    </location>
</feature>
<dbReference type="Proteomes" id="UP000289857">
    <property type="component" value="Unassembled WGS sequence"/>
</dbReference>
<feature type="transmembrane region" description="Helical" evidence="1">
    <location>
        <begin position="173"/>
        <end position="190"/>
    </location>
</feature>
<protein>
    <submittedName>
        <fullName evidence="2">HupE/UreJ family protein</fullName>
    </submittedName>
</protein>
<name>A0A4V1N2Y7_9FLAO</name>
<keyword evidence="1" id="KW-0472">Membrane</keyword>